<dbReference type="InterPro" id="IPR001087">
    <property type="entry name" value="GDSL"/>
</dbReference>
<dbReference type="FunFam" id="3.40.50.1110:FF:000003">
    <property type="entry name" value="GDSL esterase/lipase APG"/>
    <property type="match status" value="1"/>
</dbReference>
<dbReference type="OMA" id="SLMFINA"/>
<evidence type="ECO:0000313" key="3">
    <source>
        <dbReference type="EMBL" id="OIW02594.1"/>
    </source>
</evidence>
<keyword evidence="2" id="KW-1133">Transmembrane helix</keyword>
<evidence type="ECO:0008006" key="5">
    <source>
        <dbReference type="Google" id="ProtNLM"/>
    </source>
</evidence>
<dbReference type="AlphaFoldDB" id="A0A1J7H800"/>
<dbReference type="PANTHER" id="PTHR45642">
    <property type="entry name" value="GDSL ESTERASE/LIPASE EXL3"/>
    <property type="match status" value="1"/>
</dbReference>
<evidence type="ECO:0000256" key="2">
    <source>
        <dbReference type="SAM" id="Phobius"/>
    </source>
</evidence>
<dbReference type="CDD" id="cd01837">
    <property type="entry name" value="SGNH_plant_lipase_like"/>
    <property type="match status" value="1"/>
</dbReference>
<feature type="transmembrane region" description="Helical" evidence="2">
    <location>
        <begin position="16"/>
        <end position="37"/>
    </location>
</feature>
<dbReference type="SUPFAM" id="SSF52266">
    <property type="entry name" value="SGNH hydrolase"/>
    <property type="match status" value="1"/>
</dbReference>
<keyword evidence="2" id="KW-0812">Transmembrane</keyword>
<dbReference type="PANTHER" id="PTHR45642:SF120">
    <property type="entry name" value="GDSL-LIKE LIPASE_ACYLHYDROLASE"/>
    <property type="match status" value="1"/>
</dbReference>
<dbReference type="STRING" id="3871.A0A1J7H800"/>
<proteinExistence type="inferred from homology"/>
<dbReference type="GO" id="GO:0016788">
    <property type="term" value="F:hydrolase activity, acting on ester bonds"/>
    <property type="evidence" value="ECO:0007669"/>
    <property type="project" value="InterPro"/>
</dbReference>
<organism evidence="3 4">
    <name type="scientific">Lupinus angustifolius</name>
    <name type="common">Narrow-leaved blue lupine</name>
    <dbReference type="NCBI Taxonomy" id="3871"/>
    <lineage>
        <taxon>Eukaryota</taxon>
        <taxon>Viridiplantae</taxon>
        <taxon>Streptophyta</taxon>
        <taxon>Embryophyta</taxon>
        <taxon>Tracheophyta</taxon>
        <taxon>Spermatophyta</taxon>
        <taxon>Magnoliopsida</taxon>
        <taxon>eudicotyledons</taxon>
        <taxon>Gunneridae</taxon>
        <taxon>Pentapetalae</taxon>
        <taxon>rosids</taxon>
        <taxon>fabids</taxon>
        <taxon>Fabales</taxon>
        <taxon>Fabaceae</taxon>
        <taxon>Papilionoideae</taxon>
        <taxon>50 kb inversion clade</taxon>
        <taxon>genistoids sensu lato</taxon>
        <taxon>core genistoids</taxon>
        <taxon>Genisteae</taxon>
        <taxon>Lupinus</taxon>
    </lineage>
</organism>
<reference evidence="3 4" key="1">
    <citation type="journal article" date="2017" name="Plant Biotechnol. J.">
        <title>A comprehensive draft genome sequence for lupin (Lupinus angustifolius), an emerging health food: insights into plant-microbe interactions and legume evolution.</title>
        <authorList>
            <person name="Hane J.K."/>
            <person name="Ming Y."/>
            <person name="Kamphuis L.G."/>
            <person name="Nelson M.N."/>
            <person name="Garg G."/>
            <person name="Atkins C.A."/>
            <person name="Bayer P.E."/>
            <person name="Bravo A."/>
            <person name="Bringans S."/>
            <person name="Cannon S."/>
            <person name="Edwards D."/>
            <person name="Foley R."/>
            <person name="Gao L.L."/>
            <person name="Harrison M.J."/>
            <person name="Huang W."/>
            <person name="Hurgobin B."/>
            <person name="Li S."/>
            <person name="Liu C.W."/>
            <person name="McGrath A."/>
            <person name="Morahan G."/>
            <person name="Murray J."/>
            <person name="Weller J."/>
            <person name="Jian J."/>
            <person name="Singh K.B."/>
        </authorList>
    </citation>
    <scope>NUCLEOTIDE SEQUENCE [LARGE SCALE GENOMIC DNA]</scope>
    <source>
        <strain evidence="4">cv. Tanjil</strain>
        <tissue evidence="3">Whole plant</tissue>
    </source>
</reference>
<name>A0A1J7H800_LUPAN</name>
<dbReference type="InterPro" id="IPR050592">
    <property type="entry name" value="GDSL_lipolytic_enzyme"/>
</dbReference>
<dbReference type="Gene3D" id="3.40.50.1110">
    <property type="entry name" value="SGNH hydrolase"/>
    <property type="match status" value="1"/>
</dbReference>
<dbReference type="InterPro" id="IPR036514">
    <property type="entry name" value="SGNH_hydro_sf"/>
</dbReference>
<comment type="similarity">
    <text evidence="1">Belongs to the 'GDSL' lipolytic enzyme family.</text>
</comment>
<protein>
    <recommendedName>
        <fullName evidence="5">GDSL esterase/lipase</fullName>
    </recommendedName>
</protein>
<dbReference type="InterPro" id="IPR035669">
    <property type="entry name" value="SGNH_plant_lipase-like"/>
</dbReference>
<accession>A0A1J7H800</accession>
<dbReference type="Gramene" id="OIW02594">
    <property type="protein sequence ID" value="OIW02594"/>
    <property type="gene ID" value="TanjilG_24045"/>
</dbReference>
<sequence length="373" mass="41993">MPYPTCHERLVMAYTFYYYFILMHFCIIIVAATSNALTRPKFSSILVFGDSTVDTGNNNYIITVAKGNHLPYGRDFPGHVPTGRFSNGKLIPDFLASYLNIKDTVPPFLDPNLSNEQLLTGVSFASAGSGFDELTTLASNAISVSNQIELFEVYLSKLKGIAGGNKAKQILGDAFVIVSAGTNDFILNFYDLPSRKLEFNITAYQDFLQNNLQTFIKRLYDLGCRNFAVTGLPPIGCLPFQITLKFEKDRKCVEDENLDAKVYNRKLEKRLLGIQAMLRGSRVVYTEIYDPLIDIINRPEKYGFAKTNVGCCGSGLLEVAPSCNAITPTCDDASKYVFWDSVHPTEAVYQHIAKYIEMEVLFKFQFHRDYTYK</sequence>
<evidence type="ECO:0000313" key="4">
    <source>
        <dbReference type="Proteomes" id="UP000188354"/>
    </source>
</evidence>
<keyword evidence="4" id="KW-1185">Reference proteome</keyword>
<dbReference type="EMBL" id="CM007371">
    <property type="protein sequence ID" value="OIW02594.1"/>
    <property type="molecule type" value="Genomic_DNA"/>
</dbReference>
<dbReference type="Proteomes" id="UP000188354">
    <property type="component" value="Chromosome LG11"/>
</dbReference>
<evidence type="ECO:0000256" key="1">
    <source>
        <dbReference type="ARBA" id="ARBA00008668"/>
    </source>
</evidence>
<keyword evidence="2" id="KW-0472">Membrane</keyword>
<dbReference type="OrthoDB" id="1600564at2759"/>
<dbReference type="KEGG" id="lang:109360817"/>
<gene>
    <name evidence="3" type="ORF">TanjilG_24045</name>
</gene>
<dbReference type="Pfam" id="PF00657">
    <property type="entry name" value="Lipase_GDSL"/>
    <property type="match status" value="1"/>
</dbReference>